<dbReference type="EMBL" id="JAEMHM010000007">
    <property type="protein sequence ID" value="MBJ6724942.1"/>
    <property type="molecule type" value="Genomic_DNA"/>
</dbReference>
<comment type="caution">
    <text evidence="1">The sequence shown here is derived from an EMBL/GenBank/DDBJ whole genome shotgun (WGS) entry which is preliminary data.</text>
</comment>
<reference evidence="1" key="1">
    <citation type="submission" date="2020-12" db="EMBL/GenBank/DDBJ databases">
        <title>Geomonas sp. Red875, isolated from river sediment.</title>
        <authorList>
            <person name="Xu Z."/>
            <person name="Zhang Z."/>
            <person name="Masuda Y."/>
            <person name="Itoh H."/>
            <person name="Senoo K."/>
        </authorList>
    </citation>
    <scope>NUCLEOTIDE SEQUENCE</scope>
    <source>
        <strain evidence="1">Red875</strain>
    </source>
</reference>
<organism evidence="1 2">
    <name type="scientific">Geomesophilobacter sediminis</name>
    <dbReference type="NCBI Taxonomy" id="2798584"/>
    <lineage>
        <taxon>Bacteria</taxon>
        <taxon>Pseudomonadati</taxon>
        <taxon>Thermodesulfobacteriota</taxon>
        <taxon>Desulfuromonadia</taxon>
        <taxon>Geobacterales</taxon>
        <taxon>Geobacteraceae</taxon>
        <taxon>Geomesophilobacter</taxon>
    </lineage>
</organism>
<keyword evidence="2" id="KW-1185">Reference proteome</keyword>
<dbReference type="Proteomes" id="UP000636888">
    <property type="component" value="Unassembled WGS sequence"/>
</dbReference>
<protein>
    <submittedName>
        <fullName evidence="1">DUF4238 domain-containing protein</fullName>
    </submittedName>
</protein>
<dbReference type="AlphaFoldDB" id="A0A8J7LYK2"/>
<dbReference type="InterPro" id="IPR025332">
    <property type="entry name" value="DUF4238"/>
</dbReference>
<name>A0A8J7LYK2_9BACT</name>
<gene>
    <name evidence="1" type="ORF">JFN93_09505</name>
</gene>
<evidence type="ECO:0000313" key="2">
    <source>
        <dbReference type="Proteomes" id="UP000636888"/>
    </source>
</evidence>
<evidence type="ECO:0000313" key="1">
    <source>
        <dbReference type="EMBL" id="MBJ6724942.1"/>
    </source>
</evidence>
<dbReference type="RefSeq" id="WP_199383839.1">
    <property type="nucleotide sequence ID" value="NZ_JAEMHM010000007.1"/>
</dbReference>
<accession>A0A8J7LYK2</accession>
<dbReference type="Pfam" id="PF14022">
    <property type="entry name" value="DUF4238"/>
    <property type="match status" value="1"/>
</dbReference>
<sequence>MGNKRWNEKKNQHYVPQGYLRKFTIPNQKSLVWSCDKPAAQFSKTTSSVNRICARDYYYYQIEENGDVDHVRFEDSLSEVERVGMAALNKIIGASAMPYADPGGEQQGHLAFFLALLLTRGPSFRDAVNDLHGWWVQHSLQQLYHSGELPTAPPPLHKLIEDQGINNVIKTHIYSYASLEPLVKMAEDIALTMLKKGWLLYRPPEGHYFVTSDTPVVFSLAAGSPYSDVGPAHPSTEFTIPLSKGLMLIISPAIRAEESFMIKTATVEEWYLMNTRVIAAANDSIFSSERAEWIVDLAKRFGNVKQTLVIEAGAARSFQVIDHPFRSKV</sequence>
<proteinExistence type="predicted"/>